<evidence type="ECO:0000256" key="3">
    <source>
        <dbReference type="SAM" id="Coils"/>
    </source>
</evidence>
<dbReference type="SUPFAM" id="SSF111384">
    <property type="entry name" value="OmpH-like"/>
    <property type="match status" value="1"/>
</dbReference>
<dbReference type="RefSeq" id="WP_044637588.1">
    <property type="nucleotide sequence ID" value="NZ_CP007202.1"/>
</dbReference>
<dbReference type="Gene3D" id="3.30.910.20">
    <property type="entry name" value="Skp domain"/>
    <property type="match status" value="1"/>
</dbReference>
<keyword evidence="3" id="KW-0175">Coiled coil</keyword>
<dbReference type="InterPro" id="IPR005632">
    <property type="entry name" value="Chaperone_Skp"/>
</dbReference>
<organism evidence="4 5">
    <name type="scientific">Siansivirga zeaxanthinifaciens CC-SAMT-1</name>
    <dbReference type="NCBI Taxonomy" id="1454006"/>
    <lineage>
        <taxon>Bacteria</taxon>
        <taxon>Pseudomonadati</taxon>
        <taxon>Bacteroidota</taxon>
        <taxon>Flavobacteriia</taxon>
        <taxon>Flavobacteriales</taxon>
        <taxon>Flavobacteriaceae</taxon>
        <taxon>Siansivirga</taxon>
    </lineage>
</organism>
<evidence type="ECO:0000256" key="1">
    <source>
        <dbReference type="ARBA" id="ARBA00009091"/>
    </source>
</evidence>
<comment type="similarity">
    <text evidence="1">Belongs to the Skp family.</text>
</comment>
<accession>A0A0C5W9C3</accession>
<evidence type="ECO:0000313" key="4">
    <source>
        <dbReference type="EMBL" id="AJR02887.1"/>
    </source>
</evidence>
<dbReference type="GO" id="GO:0005829">
    <property type="term" value="C:cytosol"/>
    <property type="evidence" value="ECO:0007669"/>
    <property type="project" value="TreeGrafter"/>
</dbReference>
<dbReference type="PANTHER" id="PTHR35089:SF1">
    <property type="entry name" value="CHAPERONE PROTEIN SKP"/>
    <property type="match status" value="1"/>
</dbReference>
<dbReference type="SMART" id="SM00935">
    <property type="entry name" value="OmpH"/>
    <property type="match status" value="1"/>
</dbReference>
<dbReference type="PANTHER" id="PTHR35089">
    <property type="entry name" value="CHAPERONE PROTEIN SKP"/>
    <property type="match status" value="1"/>
</dbReference>
<dbReference type="PROSITE" id="PS51257">
    <property type="entry name" value="PROKAR_LIPOPROTEIN"/>
    <property type="match status" value="1"/>
</dbReference>
<sequence length="171" mass="19411">MKNIFYVVALAFVFTSCQKQAKIGFVDNGIIINDYQEKKDLETKFQGKDELFRKRADSIGQAFQQEVQQAQVAAQKASQQQAQQIMGGLQQKQQQLQQQMQAEQQQIQQAFQTEMDSVIVKVKRFVKDYGKKNGYSYVLGTSDASATVMYGTEENDLTKDVLEALNAAYKK</sequence>
<feature type="coiled-coil region" evidence="3">
    <location>
        <begin position="79"/>
        <end position="113"/>
    </location>
</feature>
<dbReference type="KEGG" id="sze:AW14_03775"/>
<dbReference type="STRING" id="1454006.AW14_03775"/>
<keyword evidence="5" id="KW-1185">Reference proteome</keyword>
<dbReference type="AlphaFoldDB" id="A0A0C5W9C3"/>
<dbReference type="HOGENOM" id="CLU_053320_2_0_10"/>
<name>A0A0C5W9C3_9FLAO</name>
<evidence type="ECO:0000256" key="2">
    <source>
        <dbReference type="ARBA" id="ARBA00022729"/>
    </source>
</evidence>
<dbReference type="Proteomes" id="UP000032229">
    <property type="component" value="Chromosome"/>
</dbReference>
<dbReference type="InterPro" id="IPR024930">
    <property type="entry name" value="Skp_dom_sf"/>
</dbReference>
<dbReference type="OrthoDB" id="1145062at2"/>
<dbReference type="GO" id="GO:0050821">
    <property type="term" value="P:protein stabilization"/>
    <property type="evidence" value="ECO:0007669"/>
    <property type="project" value="TreeGrafter"/>
</dbReference>
<dbReference type="EMBL" id="CP007202">
    <property type="protein sequence ID" value="AJR02887.1"/>
    <property type="molecule type" value="Genomic_DNA"/>
</dbReference>
<proteinExistence type="inferred from homology"/>
<dbReference type="Pfam" id="PF03938">
    <property type="entry name" value="OmpH"/>
    <property type="match status" value="1"/>
</dbReference>
<dbReference type="GO" id="GO:0051082">
    <property type="term" value="F:unfolded protein binding"/>
    <property type="evidence" value="ECO:0007669"/>
    <property type="project" value="InterPro"/>
</dbReference>
<keyword evidence="2" id="KW-0732">Signal</keyword>
<reference evidence="4 5" key="1">
    <citation type="submission" date="2014-02" db="EMBL/GenBank/DDBJ databases">
        <authorList>
            <person name="Young C.-C."/>
            <person name="Hameed A."/>
            <person name="Huang H.-C."/>
            <person name="Shahina M."/>
        </authorList>
    </citation>
    <scope>NUCLEOTIDE SEQUENCE [LARGE SCALE GENOMIC DNA]</scope>
    <source>
        <strain evidence="4 5">CC-SAMT-1</strain>
    </source>
</reference>
<protein>
    <submittedName>
        <fullName evidence="4">Membrane protein</fullName>
    </submittedName>
</protein>
<gene>
    <name evidence="4" type="ORF">AW14_03775</name>
</gene>
<evidence type="ECO:0000313" key="5">
    <source>
        <dbReference type="Proteomes" id="UP000032229"/>
    </source>
</evidence>